<dbReference type="InterPro" id="IPR016947">
    <property type="entry name" value="UCP030140"/>
</dbReference>
<evidence type="ECO:0008006" key="3">
    <source>
        <dbReference type="Google" id="ProtNLM"/>
    </source>
</evidence>
<dbReference type="SUPFAM" id="SSF101386">
    <property type="entry name" value="all-alpha NTP pyrophosphatases"/>
    <property type="match status" value="1"/>
</dbReference>
<dbReference type="CDD" id="cd11527">
    <property type="entry name" value="NTP-PPase_dUTPase"/>
    <property type="match status" value="1"/>
</dbReference>
<dbReference type="OrthoDB" id="5506143at2"/>
<proteinExistence type="predicted"/>
<keyword evidence="2" id="KW-1185">Reference proteome</keyword>
<dbReference type="EMBL" id="CP022657">
    <property type="protein sequence ID" value="ASS74384.1"/>
    <property type="molecule type" value="Genomic_DNA"/>
</dbReference>
<dbReference type="AlphaFoldDB" id="A0A223CYX1"/>
<name>A0A223CYX1_9BACL</name>
<gene>
    <name evidence="1" type="ORF">CIG75_04885</name>
</gene>
<evidence type="ECO:0000313" key="1">
    <source>
        <dbReference type="EMBL" id="ASS74384.1"/>
    </source>
</evidence>
<dbReference type="Proteomes" id="UP000214688">
    <property type="component" value="Chromosome"/>
</dbReference>
<reference evidence="1 2" key="1">
    <citation type="journal article" date="2015" name="Int. J. Syst. Evol. Microbiol.">
        <title>Tumebacillus algifaecis sp. nov., isolated from decomposing algal scum.</title>
        <authorList>
            <person name="Wu Y.F."/>
            <person name="Zhang B."/>
            <person name="Xing P."/>
            <person name="Wu Q.L."/>
            <person name="Liu S.J."/>
        </authorList>
    </citation>
    <scope>NUCLEOTIDE SEQUENCE [LARGE SCALE GENOMIC DNA]</scope>
    <source>
        <strain evidence="1 2">THMBR28</strain>
    </source>
</reference>
<organism evidence="1 2">
    <name type="scientific">Tumebacillus algifaecis</name>
    <dbReference type="NCBI Taxonomy" id="1214604"/>
    <lineage>
        <taxon>Bacteria</taxon>
        <taxon>Bacillati</taxon>
        <taxon>Bacillota</taxon>
        <taxon>Bacilli</taxon>
        <taxon>Bacillales</taxon>
        <taxon>Alicyclobacillaceae</taxon>
        <taxon>Tumebacillus</taxon>
    </lineage>
</organism>
<evidence type="ECO:0000313" key="2">
    <source>
        <dbReference type="Proteomes" id="UP000214688"/>
    </source>
</evidence>
<dbReference type="Pfam" id="PF08761">
    <property type="entry name" value="dUTPase_2"/>
    <property type="match status" value="1"/>
</dbReference>
<sequence>MEGIALLDLHNLLHLQRQLDARIKAEHGLAGQDLVPKKLLALQVELSELANETRCFKFWSKKPASELRVILEEYVDALHFVLSLALELGHTDLLLGEEYPKGDLTALFLELIAKSSQLAVTRSEADLTALLTTLLGLGAELGLSESAIEAAYFAKNEVNHQRQADGY</sequence>
<dbReference type="Gene3D" id="1.10.4010.10">
    <property type="entry name" value="Type II deoxyuridine triphosphatase"/>
    <property type="match status" value="1"/>
</dbReference>
<accession>A0A223CYX1</accession>
<protein>
    <recommendedName>
        <fullName evidence="3">dUTPase</fullName>
    </recommendedName>
</protein>
<dbReference type="KEGG" id="tab:CIG75_04885"/>
<dbReference type="PIRSF" id="PIRSF030140">
    <property type="entry name" value="UCP030140"/>
    <property type="match status" value="1"/>
</dbReference>
<dbReference type="InterPro" id="IPR014871">
    <property type="entry name" value="dUTPase/dCTP_pyrophosphatase"/>
</dbReference>